<evidence type="ECO:0000313" key="3">
    <source>
        <dbReference type="Proteomes" id="UP001190700"/>
    </source>
</evidence>
<keyword evidence="1" id="KW-0812">Transmembrane</keyword>
<sequence>MSPDKDLIDVVNRVSDEEAQEDSVKETNLPKLVRLVRLGDTEYRAHLGFGDAEVSNRQQCLLTSPEETVQQPKLLFERLKNFLKNIDPFTRRVEYPSLTGSILFFLVILPLGVIYTTLLFISYFDSTHDVACSVDVKWSAYSEPFPLRLKCMAISGCWASSAYSVQNNACIEQLSVDDQVCTYIEYEQTYTLQACYTNGLTSGPIVFWKSKDGEAGAATISDMLMPDNTIMLTPSEIEHGVFTQQYVQTDNYTASGSNRHRAEFFSNFATRVIDVENTSVCLSQLPGWSEDQLPELENGYPSQGNFSAGSMRIESSYNVLTCRRKLSLLRFLGELGGFLGLIFAVGRYLTRTIVITKKLEIPESIRRRTSIGM</sequence>
<protein>
    <submittedName>
        <fullName evidence="2">Uncharacterized protein</fullName>
    </submittedName>
</protein>
<gene>
    <name evidence="2" type="ORF">CYMTET_35343</name>
</gene>
<proteinExistence type="predicted"/>
<keyword evidence="1" id="KW-0472">Membrane</keyword>
<name>A0AAE0F9B5_9CHLO</name>
<feature type="transmembrane region" description="Helical" evidence="1">
    <location>
        <begin position="328"/>
        <end position="349"/>
    </location>
</feature>
<feature type="transmembrane region" description="Helical" evidence="1">
    <location>
        <begin position="102"/>
        <end position="124"/>
    </location>
</feature>
<evidence type="ECO:0000313" key="2">
    <source>
        <dbReference type="EMBL" id="KAK3255474.1"/>
    </source>
</evidence>
<evidence type="ECO:0000256" key="1">
    <source>
        <dbReference type="SAM" id="Phobius"/>
    </source>
</evidence>
<keyword evidence="3" id="KW-1185">Reference proteome</keyword>
<reference evidence="2 3" key="1">
    <citation type="journal article" date="2015" name="Genome Biol. Evol.">
        <title>Comparative Genomics of a Bacterivorous Green Alga Reveals Evolutionary Causalities and Consequences of Phago-Mixotrophic Mode of Nutrition.</title>
        <authorList>
            <person name="Burns J.A."/>
            <person name="Paasch A."/>
            <person name="Narechania A."/>
            <person name="Kim E."/>
        </authorList>
    </citation>
    <scope>NUCLEOTIDE SEQUENCE [LARGE SCALE GENOMIC DNA]</scope>
    <source>
        <strain evidence="2 3">PLY_AMNH</strain>
    </source>
</reference>
<comment type="caution">
    <text evidence="2">The sequence shown here is derived from an EMBL/GenBank/DDBJ whole genome shotgun (WGS) entry which is preliminary data.</text>
</comment>
<accession>A0AAE0F9B5</accession>
<organism evidence="2 3">
    <name type="scientific">Cymbomonas tetramitiformis</name>
    <dbReference type="NCBI Taxonomy" id="36881"/>
    <lineage>
        <taxon>Eukaryota</taxon>
        <taxon>Viridiplantae</taxon>
        <taxon>Chlorophyta</taxon>
        <taxon>Pyramimonadophyceae</taxon>
        <taxon>Pyramimonadales</taxon>
        <taxon>Pyramimonadaceae</taxon>
        <taxon>Cymbomonas</taxon>
    </lineage>
</organism>
<dbReference type="AlphaFoldDB" id="A0AAE0F9B5"/>
<dbReference type="Proteomes" id="UP001190700">
    <property type="component" value="Unassembled WGS sequence"/>
</dbReference>
<keyword evidence="1" id="KW-1133">Transmembrane helix</keyword>
<dbReference type="EMBL" id="LGRX02022559">
    <property type="protein sequence ID" value="KAK3255474.1"/>
    <property type="molecule type" value="Genomic_DNA"/>
</dbReference>